<dbReference type="EMBL" id="JBHFFA010000007">
    <property type="protein sequence ID" value="KAL2611378.1"/>
    <property type="molecule type" value="Genomic_DNA"/>
</dbReference>
<dbReference type="Gene3D" id="3.40.50.300">
    <property type="entry name" value="P-loop containing nucleotide triphosphate hydrolases"/>
    <property type="match status" value="1"/>
</dbReference>
<dbReference type="PANTHER" id="PTHR48041:SF11">
    <property type="entry name" value="ABC TRANSPORTER G FAMILY MEMBER 16"/>
    <property type="match status" value="1"/>
</dbReference>
<name>A0ABD1XQZ4_9MARC</name>
<dbReference type="Proteomes" id="UP001605036">
    <property type="component" value="Unassembled WGS sequence"/>
</dbReference>
<evidence type="ECO:0000256" key="1">
    <source>
        <dbReference type="ARBA" id="ARBA00004141"/>
    </source>
</evidence>
<dbReference type="Pfam" id="PF00005">
    <property type="entry name" value="ABC_tran"/>
    <property type="match status" value="1"/>
</dbReference>
<reference evidence="7 8" key="1">
    <citation type="submission" date="2024-09" db="EMBL/GenBank/DDBJ databases">
        <title>Chromosome-scale assembly of Riccia fluitans.</title>
        <authorList>
            <person name="Paukszto L."/>
            <person name="Sawicki J."/>
            <person name="Karawczyk K."/>
            <person name="Piernik-Szablinska J."/>
            <person name="Szczecinska M."/>
            <person name="Mazdziarz M."/>
        </authorList>
    </citation>
    <scope>NUCLEOTIDE SEQUENCE [LARGE SCALE GENOMIC DNA]</scope>
    <source>
        <strain evidence="7">Rf_01</strain>
        <tissue evidence="7">Aerial parts of the thallus</tissue>
    </source>
</reference>
<gene>
    <name evidence="7" type="ORF">R1flu_023070</name>
</gene>
<comment type="subcellular location">
    <subcellularLocation>
        <location evidence="1">Membrane</location>
        <topology evidence="1">Multi-pass membrane protein</topology>
    </subcellularLocation>
</comment>
<comment type="caution">
    <text evidence="7">The sequence shown here is derived from an EMBL/GenBank/DDBJ whole genome shotgun (WGS) entry which is preliminary data.</text>
</comment>
<accession>A0ABD1XQZ4</accession>
<dbReference type="InterPro" id="IPR027417">
    <property type="entry name" value="P-loop_NTPase"/>
</dbReference>
<dbReference type="PANTHER" id="PTHR48041">
    <property type="entry name" value="ABC TRANSPORTER G FAMILY MEMBER 28"/>
    <property type="match status" value="1"/>
</dbReference>
<evidence type="ECO:0000313" key="8">
    <source>
        <dbReference type="Proteomes" id="UP001605036"/>
    </source>
</evidence>
<protein>
    <recommendedName>
        <fullName evidence="6">ABC transporter domain-containing protein</fullName>
    </recommendedName>
</protein>
<dbReference type="InterPro" id="IPR050352">
    <property type="entry name" value="ABCG_transporters"/>
</dbReference>
<evidence type="ECO:0000256" key="2">
    <source>
        <dbReference type="ARBA" id="ARBA00022448"/>
    </source>
</evidence>
<proteinExistence type="predicted"/>
<keyword evidence="2" id="KW-0813">Transport</keyword>
<dbReference type="GO" id="GO:0016020">
    <property type="term" value="C:membrane"/>
    <property type="evidence" value="ECO:0007669"/>
    <property type="project" value="UniProtKB-SubCell"/>
</dbReference>
<keyword evidence="5" id="KW-0472">Membrane</keyword>
<keyword evidence="8" id="KW-1185">Reference proteome</keyword>
<feature type="domain" description="ABC transporter" evidence="6">
    <location>
        <begin position="116"/>
        <end position="191"/>
    </location>
</feature>
<sequence>MHHWTPALYDIVRLAATTTMRQMVIIEEYDAELDTSALRLNSISSLDPPVGTVKEVMDARKFRFKRRRSIPKALDLHLEFRNLTYTVQQSASFPWMRCFGRNQASLPDSPGAKVLLHNISGAVSAGEILAVMGPSGCGKSTLIDAVAQRIARESLQGSILVNGEEVKDNVGLMRSISSYVMQEDLLFPMLTGGFSDLAGLETSVSANVQRCACLRWFCRLKISSSMALD</sequence>
<dbReference type="InterPro" id="IPR003439">
    <property type="entry name" value="ABC_transporter-like_ATP-bd"/>
</dbReference>
<evidence type="ECO:0000259" key="6">
    <source>
        <dbReference type="Pfam" id="PF00005"/>
    </source>
</evidence>
<keyword evidence="3" id="KW-0812">Transmembrane</keyword>
<evidence type="ECO:0000256" key="5">
    <source>
        <dbReference type="ARBA" id="ARBA00023136"/>
    </source>
</evidence>
<evidence type="ECO:0000256" key="4">
    <source>
        <dbReference type="ARBA" id="ARBA00022989"/>
    </source>
</evidence>
<dbReference type="SUPFAM" id="SSF52540">
    <property type="entry name" value="P-loop containing nucleoside triphosphate hydrolases"/>
    <property type="match status" value="1"/>
</dbReference>
<dbReference type="AlphaFoldDB" id="A0ABD1XQZ4"/>
<keyword evidence="4" id="KW-1133">Transmembrane helix</keyword>
<evidence type="ECO:0000313" key="7">
    <source>
        <dbReference type="EMBL" id="KAL2611378.1"/>
    </source>
</evidence>
<organism evidence="7 8">
    <name type="scientific">Riccia fluitans</name>
    <dbReference type="NCBI Taxonomy" id="41844"/>
    <lineage>
        <taxon>Eukaryota</taxon>
        <taxon>Viridiplantae</taxon>
        <taxon>Streptophyta</taxon>
        <taxon>Embryophyta</taxon>
        <taxon>Marchantiophyta</taxon>
        <taxon>Marchantiopsida</taxon>
        <taxon>Marchantiidae</taxon>
        <taxon>Marchantiales</taxon>
        <taxon>Ricciaceae</taxon>
        <taxon>Riccia</taxon>
    </lineage>
</organism>
<evidence type="ECO:0000256" key="3">
    <source>
        <dbReference type="ARBA" id="ARBA00022692"/>
    </source>
</evidence>